<protein>
    <recommendedName>
        <fullName evidence="3">YkgJ family cysteine cluster protein</fullName>
    </recommendedName>
</protein>
<evidence type="ECO:0000313" key="2">
    <source>
        <dbReference type="Proteomes" id="UP000239340"/>
    </source>
</evidence>
<dbReference type="EMBL" id="CP024307">
    <property type="protein sequence ID" value="AUX75058.1"/>
    <property type="molecule type" value="Genomic_DNA"/>
</dbReference>
<sequence>MTLSLSASRDFASHDFDCQSCGACCAYSAEWPRFSLETDEELERIPADHVAADLGGMRCENERCTALEGTLGKSVACKVYAVRPIVCRTCMPGDDECLMARQRLFGAAA</sequence>
<organism evidence="1 2">
    <name type="scientific">Rhizobium fredii</name>
    <name type="common">Sinorhizobium fredii</name>
    <dbReference type="NCBI Taxonomy" id="380"/>
    <lineage>
        <taxon>Bacteria</taxon>
        <taxon>Pseudomonadati</taxon>
        <taxon>Pseudomonadota</taxon>
        <taxon>Alphaproteobacteria</taxon>
        <taxon>Hyphomicrobiales</taxon>
        <taxon>Rhizobiaceae</taxon>
        <taxon>Sinorhizobium/Ensifer group</taxon>
        <taxon>Sinorhizobium</taxon>
    </lineage>
</organism>
<gene>
    <name evidence="1" type="ORF">NXT3_CH00450</name>
</gene>
<dbReference type="Pfam" id="PF03692">
    <property type="entry name" value="CxxCxxCC"/>
    <property type="match status" value="1"/>
</dbReference>
<proteinExistence type="predicted"/>
<name>A0A2L0H0W1_RHIFR</name>
<evidence type="ECO:0000313" key="1">
    <source>
        <dbReference type="EMBL" id="AUX75058.1"/>
    </source>
</evidence>
<dbReference type="RefSeq" id="WP_097525578.1">
    <property type="nucleotide sequence ID" value="NZ_CP024307.1"/>
</dbReference>
<dbReference type="AlphaFoldDB" id="A0A2L0H0W1"/>
<reference evidence="1 2" key="1">
    <citation type="submission" date="2017-10" db="EMBL/GenBank/DDBJ databases">
        <title>Analysis of the genome sequences of Rhizobium populations associated to common bean (phaseolus vulgaris).</title>
        <authorList>
            <person name="Bustos P."/>
            <person name="Santamaria R.I."/>
            <person name="Miranda-Sanchez F."/>
            <person name="Perez-Carrascal O."/>
            <person name="Juarez S."/>
            <person name="Lozano L."/>
            <person name="Martinez-Flores I."/>
            <person name="Vinuesa P."/>
            <person name="Martinez-Romero E."/>
            <person name="Cevallos M.A."/>
            <person name="Romero D."/>
            <person name="Davila G."/>
            <person name="Gonzalez V."/>
        </authorList>
    </citation>
    <scope>NUCLEOTIDE SEQUENCE [LARGE SCALE GENOMIC DNA]</scope>
    <source>
        <strain evidence="1 2">NXT3</strain>
    </source>
</reference>
<dbReference type="InterPro" id="IPR005358">
    <property type="entry name" value="Puta_zinc/iron-chelating_dom"/>
</dbReference>
<accession>A0A2L0H0W1</accession>
<dbReference type="Proteomes" id="UP000239340">
    <property type="component" value="Chromosome"/>
</dbReference>
<evidence type="ECO:0008006" key="3">
    <source>
        <dbReference type="Google" id="ProtNLM"/>
    </source>
</evidence>